<dbReference type="InterPro" id="IPR036291">
    <property type="entry name" value="NAD(P)-bd_dom_sf"/>
</dbReference>
<protein>
    <submittedName>
        <fullName evidence="3">3-oxoacyl-[acyl-carrier protein] reductase</fullName>
        <ecNumber evidence="3">1.1.1.100</ecNumber>
    </submittedName>
</protein>
<dbReference type="SUPFAM" id="SSF51735">
    <property type="entry name" value="NAD(P)-binding Rossmann-fold domains"/>
    <property type="match status" value="1"/>
</dbReference>
<dbReference type="RefSeq" id="WP_184859647.1">
    <property type="nucleotide sequence ID" value="NZ_JACHLK010000007.1"/>
</dbReference>
<keyword evidence="4" id="KW-1185">Reference proteome</keyword>
<gene>
    <name evidence="3" type="ORF">HNP48_003721</name>
</gene>
<dbReference type="GO" id="GO:0030497">
    <property type="term" value="P:fatty acid elongation"/>
    <property type="evidence" value="ECO:0007669"/>
    <property type="project" value="TreeGrafter"/>
</dbReference>
<accession>A0A7X0PFJ1</accession>
<dbReference type="PRINTS" id="PR00080">
    <property type="entry name" value="SDRFAMILY"/>
</dbReference>
<comment type="similarity">
    <text evidence="1 2">Belongs to the short-chain dehydrogenases/reductases (SDR) family.</text>
</comment>
<name>A0A7X0PFJ1_9BURK</name>
<dbReference type="FunFam" id="3.40.50.720:FF:000084">
    <property type="entry name" value="Short-chain dehydrogenase reductase"/>
    <property type="match status" value="1"/>
</dbReference>
<dbReference type="InterPro" id="IPR002347">
    <property type="entry name" value="SDR_fam"/>
</dbReference>
<dbReference type="Pfam" id="PF00106">
    <property type="entry name" value="adh_short"/>
    <property type="match status" value="1"/>
</dbReference>
<dbReference type="Gene3D" id="3.40.50.720">
    <property type="entry name" value="NAD(P)-binding Rossmann-like Domain"/>
    <property type="match status" value="1"/>
</dbReference>
<dbReference type="PANTHER" id="PTHR42760">
    <property type="entry name" value="SHORT-CHAIN DEHYDROGENASES/REDUCTASES FAMILY MEMBER"/>
    <property type="match status" value="1"/>
</dbReference>
<reference evidence="3 4" key="1">
    <citation type="submission" date="2020-08" db="EMBL/GenBank/DDBJ databases">
        <title>Functional genomics of gut bacteria from endangered species of beetles.</title>
        <authorList>
            <person name="Carlos-Shanley C."/>
        </authorList>
    </citation>
    <scope>NUCLEOTIDE SEQUENCE [LARGE SCALE GENOMIC DNA]</scope>
    <source>
        <strain evidence="3 4">S00198</strain>
    </source>
</reference>
<dbReference type="EMBL" id="JACHLK010000007">
    <property type="protein sequence ID" value="MBB6561033.1"/>
    <property type="molecule type" value="Genomic_DNA"/>
</dbReference>
<keyword evidence="3" id="KW-0560">Oxidoreductase</keyword>
<sequence>MSGRLQGHHAVVTGGAQGIGLAIARRFLDEGANVSLWDIGERPLQAATATLNAPGRVFTAVTDVRDEAAVYAAAEASAAALGPATVLVNNAGVLGPLVPTWEHSFAQWRTVLDINLTGAFLCSRALVPAMLADLQAQRAPALGRRVVNIASVAGKEGNGLNAAYSASKAGLIALTKSLGKELAGAGVLVNCITPSAAETAVFDGVPTEHRAQLHQALLSRVPMARFVEPAEVAAMAAWLASADCSFSTGAVFDISGGRSLY</sequence>
<evidence type="ECO:0000256" key="2">
    <source>
        <dbReference type="RuleBase" id="RU000363"/>
    </source>
</evidence>
<dbReference type="PRINTS" id="PR00081">
    <property type="entry name" value="GDHRDH"/>
</dbReference>
<organism evidence="3 4">
    <name type="scientific">Acidovorax soli</name>
    <dbReference type="NCBI Taxonomy" id="592050"/>
    <lineage>
        <taxon>Bacteria</taxon>
        <taxon>Pseudomonadati</taxon>
        <taxon>Pseudomonadota</taxon>
        <taxon>Betaproteobacteria</taxon>
        <taxon>Burkholderiales</taxon>
        <taxon>Comamonadaceae</taxon>
        <taxon>Acidovorax</taxon>
    </lineage>
</organism>
<proteinExistence type="inferred from homology"/>
<dbReference type="GO" id="GO:0004316">
    <property type="term" value="F:3-oxoacyl-[acyl-carrier-protein] reductase (NADPH) activity"/>
    <property type="evidence" value="ECO:0007669"/>
    <property type="project" value="UniProtKB-EC"/>
</dbReference>
<dbReference type="PROSITE" id="PS00061">
    <property type="entry name" value="ADH_SHORT"/>
    <property type="match status" value="1"/>
</dbReference>
<dbReference type="AlphaFoldDB" id="A0A7X0PFJ1"/>
<dbReference type="PANTHER" id="PTHR42760:SF129">
    <property type="entry name" value="OXIDOREDUCTASE"/>
    <property type="match status" value="1"/>
</dbReference>
<comment type="caution">
    <text evidence="3">The sequence shown here is derived from an EMBL/GenBank/DDBJ whole genome shotgun (WGS) entry which is preliminary data.</text>
</comment>
<evidence type="ECO:0000313" key="3">
    <source>
        <dbReference type="EMBL" id="MBB6561033.1"/>
    </source>
</evidence>
<dbReference type="CDD" id="cd05233">
    <property type="entry name" value="SDR_c"/>
    <property type="match status" value="1"/>
</dbReference>
<dbReference type="Proteomes" id="UP000575083">
    <property type="component" value="Unassembled WGS sequence"/>
</dbReference>
<evidence type="ECO:0000256" key="1">
    <source>
        <dbReference type="ARBA" id="ARBA00006484"/>
    </source>
</evidence>
<evidence type="ECO:0000313" key="4">
    <source>
        <dbReference type="Proteomes" id="UP000575083"/>
    </source>
</evidence>
<dbReference type="InterPro" id="IPR020904">
    <property type="entry name" value="Sc_DH/Rdtase_CS"/>
</dbReference>
<dbReference type="EC" id="1.1.1.100" evidence="3"/>